<accession>A0A426Z6J4</accession>
<evidence type="ECO:0000313" key="2">
    <source>
        <dbReference type="Proteomes" id="UP000287651"/>
    </source>
</evidence>
<comment type="caution">
    <text evidence="1">The sequence shown here is derived from an EMBL/GenBank/DDBJ whole genome shotgun (WGS) entry which is preliminary data.</text>
</comment>
<dbReference type="Proteomes" id="UP000287651">
    <property type="component" value="Unassembled WGS sequence"/>
</dbReference>
<sequence length="105" mass="11638">MIGAMKLQPDDGPRSNLSIGPGFGRCSGISLKFARRFVEGIGKLVGNISGDYRQKIERLTVRMSKADGLAGYFGRLTRLGPIGRSYIPVFQIRIEKMKEVKRPPL</sequence>
<name>A0A426Z6J4_ENSVE</name>
<organism evidence="1 2">
    <name type="scientific">Ensete ventricosum</name>
    <name type="common">Abyssinian banana</name>
    <name type="synonym">Musa ensete</name>
    <dbReference type="NCBI Taxonomy" id="4639"/>
    <lineage>
        <taxon>Eukaryota</taxon>
        <taxon>Viridiplantae</taxon>
        <taxon>Streptophyta</taxon>
        <taxon>Embryophyta</taxon>
        <taxon>Tracheophyta</taxon>
        <taxon>Spermatophyta</taxon>
        <taxon>Magnoliopsida</taxon>
        <taxon>Liliopsida</taxon>
        <taxon>Zingiberales</taxon>
        <taxon>Musaceae</taxon>
        <taxon>Ensete</taxon>
    </lineage>
</organism>
<reference evidence="1 2" key="1">
    <citation type="journal article" date="2014" name="Agronomy (Basel)">
        <title>A Draft Genome Sequence for Ensete ventricosum, the Drought-Tolerant Tree Against Hunger.</title>
        <authorList>
            <person name="Harrison J."/>
            <person name="Moore K.A."/>
            <person name="Paszkiewicz K."/>
            <person name="Jones T."/>
            <person name="Grant M."/>
            <person name="Ambacheew D."/>
            <person name="Muzemil S."/>
            <person name="Studholme D.J."/>
        </authorList>
    </citation>
    <scope>NUCLEOTIDE SEQUENCE [LARGE SCALE GENOMIC DNA]</scope>
</reference>
<evidence type="ECO:0000313" key="1">
    <source>
        <dbReference type="EMBL" id="RRT59598.1"/>
    </source>
</evidence>
<proteinExistence type="predicted"/>
<dbReference type="EMBL" id="AMZH03008148">
    <property type="protein sequence ID" value="RRT59598.1"/>
    <property type="molecule type" value="Genomic_DNA"/>
</dbReference>
<gene>
    <name evidence="1" type="ORF">B296_00011355</name>
</gene>
<dbReference type="AlphaFoldDB" id="A0A426Z6J4"/>
<protein>
    <submittedName>
        <fullName evidence="1">Uncharacterized protein</fullName>
    </submittedName>
</protein>